<evidence type="ECO:0000313" key="3">
    <source>
        <dbReference type="EMBL" id="KNC74762.1"/>
    </source>
</evidence>
<feature type="region of interest" description="Disordered" evidence="1">
    <location>
        <begin position="275"/>
        <end position="437"/>
    </location>
</feature>
<dbReference type="GeneID" id="25913203"/>
<feature type="non-terminal residue" evidence="3">
    <location>
        <position position="514"/>
    </location>
</feature>
<proteinExistence type="predicted"/>
<feature type="region of interest" description="Disordered" evidence="1">
    <location>
        <begin position="79"/>
        <end position="115"/>
    </location>
</feature>
<organism evidence="3 4">
    <name type="scientific">Sphaeroforma arctica JP610</name>
    <dbReference type="NCBI Taxonomy" id="667725"/>
    <lineage>
        <taxon>Eukaryota</taxon>
        <taxon>Ichthyosporea</taxon>
        <taxon>Ichthyophonida</taxon>
        <taxon>Sphaeroforma</taxon>
    </lineage>
</organism>
<feature type="compositionally biased region" description="Polar residues" evidence="1">
    <location>
        <begin position="359"/>
        <end position="371"/>
    </location>
</feature>
<evidence type="ECO:0000313" key="4">
    <source>
        <dbReference type="Proteomes" id="UP000054560"/>
    </source>
</evidence>
<reference evidence="3 4" key="1">
    <citation type="submission" date="2011-02" db="EMBL/GenBank/DDBJ databases">
        <title>The Genome Sequence of Sphaeroforma arctica JP610.</title>
        <authorList>
            <consortium name="The Broad Institute Genome Sequencing Platform"/>
            <person name="Russ C."/>
            <person name="Cuomo C."/>
            <person name="Young S.K."/>
            <person name="Zeng Q."/>
            <person name="Gargeya S."/>
            <person name="Alvarado L."/>
            <person name="Berlin A."/>
            <person name="Chapman S.B."/>
            <person name="Chen Z."/>
            <person name="Freedman E."/>
            <person name="Gellesch M."/>
            <person name="Goldberg J."/>
            <person name="Griggs A."/>
            <person name="Gujja S."/>
            <person name="Heilman E."/>
            <person name="Heiman D."/>
            <person name="Howarth C."/>
            <person name="Mehta T."/>
            <person name="Neiman D."/>
            <person name="Pearson M."/>
            <person name="Roberts A."/>
            <person name="Saif S."/>
            <person name="Shea T."/>
            <person name="Shenoy N."/>
            <person name="Sisk P."/>
            <person name="Stolte C."/>
            <person name="Sykes S."/>
            <person name="White J."/>
            <person name="Yandava C."/>
            <person name="Burger G."/>
            <person name="Gray M.W."/>
            <person name="Holland P.W.H."/>
            <person name="King N."/>
            <person name="Lang F.B.F."/>
            <person name="Roger A.J."/>
            <person name="Ruiz-Trillo I."/>
            <person name="Haas B."/>
            <person name="Nusbaum C."/>
            <person name="Birren B."/>
        </authorList>
    </citation>
    <scope>NUCLEOTIDE SEQUENCE [LARGE SCALE GENOMIC DNA]</scope>
    <source>
        <strain evidence="3 4">JP610</strain>
    </source>
</reference>
<keyword evidence="2" id="KW-0732">Signal</keyword>
<feature type="compositionally biased region" description="Basic residues" evidence="1">
    <location>
        <begin position="342"/>
        <end position="354"/>
    </location>
</feature>
<feature type="compositionally biased region" description="Polar residues" evidence="1">
    <location>
        <begin position="384"/>
        <end position="397"/>
    </location>
</feature>
<keyword evidence="4" id="KW-1185">Reference proteome</keyword>
<sequence length="514" mass="56534">MATYVAAVTFVPLLLGILYSTGNGALVQSVNPHSPLLTSLIAGQHAIVRVYSPSGMCIIDTADDWTDCLAKAISHTYTHTPTHPHLSTNTSRQTDPSTNDDAHAHTTHNNANGDEEDILQPWMNHVTSADPRFPQTLPMATDSDWGYCVTDDQIRATRYLYTGDQRPVDPGSGYNITNNTKTNIALKIEQEEVIGCCGAQTQGRGDHYSFGYSPDAWSRNPTTGIPGRGEEVRNRRRAHVGTVFGADKRIISDDENTGDMFVDGTERFHEAVNAGHATPNTDDGKDRNSPTLNTDDSKDRNSPTLNTDDSKDRNSPTLNIDDSKDRNSPTHNTGDNKDRHSQVHRHAEKRTRHKGVGETSANGTVYRTISLTPPHYHNTHHTHQSVQQFNSAKTQPQQRRRDVVQGSRATEGIAIPGESPMNHGAINRTPRSINRTPDPPTCECMPARATVAGIPCQSTRACTTFDATDISAVRCMVPLRPHPTVQLFRIEVADIRSLKVHDRPHTPKIGHATT</sequence>
<protein>
    <submittedName>
        <fullName evidence="3">Uncharacterized protein</fullName>
    </submittedName>
</protein>
<feature type="compositionally biased region" description="Basic and acidic residues" evidence="1">
    <location>
        <begin position="321"/>
        <end position="341"/>
    </location>
</feature>
<dbReference type="EMBL" id="KQ244109">
    <property type="protein sequence ID" value="KNC74762.1"/>
    <property type="molecule type" value="Genomic_DNA"/>
</dbReference>
<accession>A0A0L0FDC9</accession>
<feature type="signal peptide" evidence="2">
    <location>
        <begin position="1"/>
        <end position="24"/>
    </location>
</feature>
<dbReference type="AlphaFoldDB" id="A0A0L0FDC9"/>
<dbReference type="Proteomes" id="UP000054560">
    <property type="component" value="Unassembled WGS sequence"/>
</dbReference>
<feature type="compositionally biased region" description="Low complexity" evidence="1">
    <location>
        <begin position="79"/>
        <end position="91"/>
    </location>
</feature>
<evidence type="ECO:0000256" key="1">
    <source>
        <dbReference type="SAM" id="MobiDB-lite"/>
    </source>
</evidence>
<feature type="chain" id="PRO_5005538592" evidence="2">
    <location>
        <begin position="25"/>
        <end position="514"/>
    </location>
</feature>
<gene>
    <name evidence="3" type="ORF">SARC_12699</name>
</gene>
<evidence type="ECO:0000256" key="2">
    <source>
        <dbReference type="SAM" id="SignalP"/>
    </source>
</evidence>
<name>A0A0L0FDC9_9EUKA</name>
<dbReference type="RefSeq" id="XP_014148664.1">
    <property type="nucleotide sequence ID" value="XM_014293189.1"/>
</dbReference>